<feature type="transmembrane region" description="Helical" evidence="6">
    <location>
        <begin position="370"/>
        <end position="391"/>
    </location>
</feature>
<evidence type="ECO:0000256" key="5">
    <source>
        <dbReference type="ARBA" id="ARBA00023136"/>
    </source>
</evidence>
<keyword evidence="3 6" id="KW-0812">Transmembrane</keyword>
<dbReference type="Gene3D" id="1.20.1250.20">
    <property type="entry name" value="MFS general substrate transporter like domains"/>
    <property type="match status" value="1"/>
</dbReference>
<comment type="subcellular location">
    <subcellularLocation>
        <location evidence="1">Membrane</location>
        <topology evidence="1">Multi-pass membrane protein</topology>
    </subcellularLocation>
</comment>
<name>A0A6J5VHK6_PRUAR</name>
<evidence type="ECO:0000256" key="4">
    <source>
        <dbReference type="ARBA" id="ARBA00022989"/>
    </source>
</evidence>
<keyword evidence="5 6" id="KW-0472">Membrane</keyword>
<dbReference type="Pfam" id="PF00854">
    <property type="entry name" value="PTR2"/>
    <property type="match status" value="1"/>
</dbReference>
<feature type="transmembrane region" description="Helical" evidence="6">
    <location>
        <begin position="189"/>
        <end position="208"/>
    </location>
</feature>
<sequence>MVAVEEMELSSEQSTSTQLVTIKKGGLRTMPCIIANEALERVASIGLHANMILYLLYEYNMEAATGASILFLWSAISNFTPIVGAFLSDSHLGRFRTIAWGSIVSLLGTTMLWSTAIIPHARPVHCNNPLKEKCVSANTAQLMLLLASFGLQSIGSGAIKPCSMAFGADQMDKPDNPKNERVLQSFFNWYYASVGVFVMFSVTAIIYVQTQFGWVVGFGIPVGLMFLSVLLFFLGSSLYVKVPPNKNLSAGLVQVIAAAWKNRHLALPVSPKNFDAWHCIKSSKFATPTDNLRCLNKACMIRSPEQDIASDGLANDPWSLCTVRQVQELKALIRILPIWSTGIIIAMTTTQHSFAVLQANAMDRHILGKIQIPAASLSTFGVLTLVIWVAIYDRILVPLVAKYTKRPRGFTFKQRIGAGLVISCLATAVAAEVARQRRKTAIEAGFLSNPGGIVSMSAMWLVLQYCLSGLSEALNSIGQLEFYYSQFPKSMSSIAMALLSFGGAFGSLLGSLVVNIVDDVTKKDGVSWVSKNLNKGHYDYYYWLLTVLNVVNFFYFLLCGWLYGPCEDKNNWDEEEEGMKEMEEMEELSIKSGEYAVVYLSA</sequence>
<evidence type="ECO:0000256" key="1">
    <source>
        <dbReference type="ARBA" id="ARBA00004141"/>
    </source>
</evidence>
<evidence type="ECO:0000313" key="7">
    <source>
        <dbReference type="EMBL" id="CAB4288440.1"/>
    </source>
</evidence>
<dbReference type="SUPFAM" id="SSF103473">
    <property type="entry name" value="MFS general substrate transporter"/>
    <property type="match status" value="1"/>
</dbReference>
<feature type="transmembrane region" description="Helical" evidence="6">
    <location>
        <begin position="63"/>
        <end position="87"/>
    </location>
</feature>
<evidence type="ECO:0000256" key="6">
    <source>
        <dbReference type="SAM" id="Phobius"/>
    </source>
</evidence>
<feature type="transmembrane region" description="Helical" evidence="6">
    <location>
        <begin position="540"/>
        <end position="563"/>
    </location>
</feature>
<proteinExistence type="inferred from homology"/>
<feature type="transmembrane region" description="Helical" evidence="6">
    <location>
        <begin position="214"/>
        <end position="240"/>
    </location>
</feature>
<protein>
    <recommendedName>
        <fullName evidence="9">Major facilitator superfamily (MFS) profile domain-containing protein</fullName>
    </recommendedName>
</protein>
<feature type="transmembrane region" description="Helical" evidence="6">
    <location>
        <begin position="494"/>
        <end position="517"/>
    </location>
</feature>
<dbReference type="AlphaFoldDB" id="A0A6J5VHK6"/>
<organism evidence="7 8">
    <name type="scientific">Prunus armeniaca</name>
    <name type="common">Apricot</name>
    <name type="synonym">Armeniaca vulgaris</name>
    <dbReference type="NCBI Taxonomy" id="36596"/>
    <lineage>
        <taxon>Eukaryota</taxon>
        <taxon>Viridiplantae</taxon>
        <taxon>Streptophyta</taxon>
        <taxon>Embryophyta</taxon>
        <taxon>Tracheophyta</taxon>
        <taxon>Spermatophyta</taxon>
        <taxon>Magnoliopsida</taxon>
        <taxon>eudicotyledons</taxon>
        <taxon>Gunneridae</taxon>
        <taxon>Pentapetalae</taxon>
        <taxon>rosids</taxon>
        <taxon>fabids</taxon>
        <taxon>Rosales</taxon>
        <taxon>Rosaceae</taxon>
        <taxon>Amygdaloideae</taxon>
        <taxon>Amygdaleae</taxon>
        <taxon>Prunus</taxon>
    </lineage>
</organism>
<dbReference type="GO" id="GO:0022857">
    <property type="term" value="F:transmembrane transporter activity"/>
    <property type="evidence" value="ECO:0007669"/>
    <property type="project" value="InterPro"/>
</dbReference>
<reference evidence="7 8" key="1">
    <citation type="submission" date="2020-05" db="EMBL/GenBank/DDBJ databases">
        <authorList>
            <person name="Campoy J."/>
            <person name="Schneeberger K."/>
            <person name="Spophaly S."/>
        </authorList>
    </citation>
    <scope>NUCLEOTIDE SEQUENCE [LARGE SCALE GENOMIC DNA]</scope>
    <source>
        <strain evidence="7">PruArmRojPasFocal</strain>
    </source>
</reference>
<evidence type="ECO:0000256" key="2">
    <source>
        <dbReference type="ARBA" id="ARBA00005982"/>
    </source>
</evidence>
<feature type="transmembrane region" description="Helical" evidence="6">
    <location>
        <begin position="99"/>
        <end position="121"/>
    </location>
</feature>
<gene>
    <name evidence="7" type="ORF">CURHAP_LOCUS46617</name>
</gene>
<dbReference type="PANTHER" id="PTHR11654">
    <property type="entry name" value="OLIGOPEPTIDE TRANSPORTER-RELATED"/>
    <property type="match status" value="1"/>
</dbReference>
<dbReference type="EMBL" id="CAEKDK010000007">
    <property type="protein sequence ID" value="CAB4288440.1"/>
    <property type="molecule type" value="Genomic_DNA"/>
</dbReference>
<comment type="similarity">
    <text evidence="2">Belongs to the major facilitator superfamily. Proton-dependent oligopeptide transporter (POT/PTR) (TC 2.A.17) family.</text>
</comment>
<keyword evidence="4 6" id="KW-1133">Transmembrane helix</keyword>
<dbReference type="InterPro" id="IPR000109">
    <property type="entry name" value="POT_fam"/>
</dbReference>
<dbReference type="InterPro" id="IPR036259">
    <property type="entry name" value="MFS_trans_sf"/>
</dbReference>
<dbReference type="Proteomes" id="UP000507222">
    <property type="component" value="Unassembled WGS sequence"/>
</dbReference>
<evidence type="ECO:0008006" key="9">
    <source>
        <dbReference type="Google" id="ProtNLM"/>
    </source>
</evidence>
<accession>A0A6J5VHK6</accession>
<feature type="transmembrane region" description="Helical" evidence="6">
    <location>
        <begin position="451"/>
        <end position="474"/>
    </location>
</feature>
<evidence type="ECO:0000313" key="8">
    <source>
        <dbReference type="Proteomes" id="UP000507222"/>
    </source>
</evidence>
<dbReference type="CDD" id="cd17416">
    <property type="entry name" value="MFS_NPF1_2"/>
    <property type="match status" value="1"/>
</dbReference>
<feature type="transmembrane region" description="Helical" evidence="6">
    <location>
        <begin position="331"/>
        <end position="350"/>
    </location>
</feature>
<dbReference type="GO" id="GO:0016020">
    <property type="term" value="C:membrane"/>
    <property type="evidence" value="ECO:0007669"/>
    <property type="project" value="UniProtKB-SubCell"/>
</dbReference>
<evidence type="ECO:0000256" key="3">
    <source>
        <dbReference type="ARBA" id="ARBA00022692"/>
    </source>
</evidence>